<dbReference type="eggNOG" id="COG1442">
    <property type="taxonomic scope" value="Bacteria"/>
</dbReference>
<name>W7QSC5_9ALTE</name>
<evidence type="ECO:0000313" key="5">
    <source>
        <dbReference type="Proteomes" id="UP000019276"/>
    </source>
</evidence>
<dbReference type="PANTHER" id="PTHR13778:SF47">
    <property type="entry name" value="LIPOPOLYSACCHARIDE 1,3-GALACTOSYLTRANSFERASE"/>
    <property type="match status" value="1"/>
</dbReference>
<dbReference type="AlphaFoldDB" id="W7QSC5"/>
<dbReference type="GO" id="GO:0016757">
    <property type="term" value="F:glycosyltransferase activity"/>
    <property type="evidence" value="ECO:0007669"/>
    <property type="project" value="UniProtKB-KW"/>
</dbReference>
<sequence length="295" mass="34700">MKKIPIVFAFDDNLILQAGVCFSSLLDHAHSDTFYEIYVLYCDLLENNQNLLKKLNARYDNFSLKFIDCSREFFGGFETRGITKSTYLRLWIPKLLNNYRKVLYFDVDIIFRTDLTKLYEWDIGEACFAGVKSPEIRQKYSRSKGWGSDYINAGMLIINNERISEDDVEKACSLAINDCFKFQDQDIINNVFSGRIYSRIPRTFNFTPSVYKTKLKSNLSDNDIGEPDVIHYVGAKPWNASVFLGEYWWSVYINSIWYENTFYHKYCRSSRKLPPIQVILRYLLKSLFSRKNQLV</sequence>
<dbReference type="Proteomes" id="UP000019276">
    <property type="component" value="Unassembled WGS sequence"/>
</dbReference>
<evidence type="ECO:0000256" key="2">
    <source>
        <dbReference type="ARBA" id="ARBA00022679"/>
    </source>
</evidence>
<gene>
    <name evidence="4" type="ORF">DS2_06921</name>
</gene>
<dbReference type="STRING" id="1328313.DS2_06921"/>
<dbReference type="CDD" id="cd04194">
    <property type="entry name" value="GT8_A4GalT_like"/>
    <property type="match status" value="1"/>
</dbReference>
<reference evidence="4 5" key="1">
    <citation type="journal article" date="2014" name="Genome Announc.">
        <title>Draft Genome Sequence of the Agar-Degrading Bacterium Catenovulum sp. Strain DS-2, Isolated from Intestines of Haliotis diversicolor.</title>
        <authorList>
            <person name="Shan D."/>
            <person name="Li X."/>
            <person name="Gu Z."/>
            <person name="Wei G."/>
            <person name="Gao Z."/>
            <person name="Shao Z."/>
        </authorList>
    </citation>
    <scope>NUCLEOTIDE SEQUENCE [LARGE SCALE GENOMIC DNA]</scope>
    <source>
        <strain evidence="4 5">DS-2</strain>
    </source>
</reference>
<dbReference type="RefSeq" id="WP_035013958.1">
    <property type="nucleotide sequence ID" value="NZ_ARZY01000009.1"/>
</dbReference>
<protein>
    <submittedName>
        <fullName evidence="4">Putative glycosyltransferase</fullName>
    </submittedName>
</protein>
<dbReference type="EMBL" id="ARZY01000009">
    <property type="protein sequence ID" value="EWH10763.1"/>
    <property type="molecule type" value="Genomic_DNA"/>
</dbReference>
<dbReference type="GO" id="GO:0046872">
    <property type="term" value="F:metal ion binding"/>
    <property type="evidence" value="ECO:0007669"/>
    <property type="project" value="UniProtKB-KW"/>
</dbReference>
<evidence type="ECO:0000256" key="3">
    <source>
        <dbReference type="ARBA" id="ARBA00022723"/>
    </source>
</evidence>
<keyword evidence="2 4" id="KW-0808">Transferase</keyword>
<dbReference type="InterPro" id="IPR002495">
    <property type="entry name" value="Glyco_trans_8"/>
</dbReference>
<dbReference type="Gene3D" id="3.90.550.10">
    <property type="entry name" value="Spore Coat Polysaccharide Biosynthesis Protein SpsA, Chain A"/>
    <property type="match status" value="1"/>
</dbReference>
<organism evidence="4 5">
    <name type="scientific">Catenovulum agarivorans DS-2</name>
    <dbReference type="NCBI Taxonomy" id="1328313"/>
    <lineage>
        <taxon>Bacteria</taxon>
        <taxon>Pseudomonadati</taxon>
        <taxon>Pseudomonadota</taxon>
        <taxon>Gammaproteobacteria</taxon>
        <taxon>Alteromonadales</taxon>
        <taxon>Alteromonadaceae</taxon>
        <taxon>Catenovulum</taxon>
    </lineage>
</organism>
<dbReference type="SUPFAM" id="SSF53448">
    <property type="entry name" value="Nucleotide-diphospho-sugar transferases"/>
    <property type="match status" value="1"/>
</dbReference>
<accession>W7QSC5</accession>
<comment type="caution">
    <text evidence="4">The sequence shown here is derived from an EMBL/GenBank/DDBJ whole genome shotgun (WGS) entry which is preliminary data.</text>
</comment>
<keyword evidence="5" id="KW-1185">Reference proteome</keyword>
<dbReference type="Pfam" id="PF01501">
    <property type="entry name" value="Glyco_transf_8"/>
    <property type="match status" value="1"/>
</dbReference>
<dbReference type="InterPro" id="IPR029044">
    <property type="entry name" value="Nucleotide-diphossugar_trans"/>
</dbReference>
<dbReference type="PANTHER" id="PTHR13778">
    <property type="entry name" value="GLYCOSYLTRANSFERASE 8 DOMAIN-CONTAINING PROTEIN"/>
    <property type="match status" value="1"/>
</dbReference>
<keyword evidence="1" id="KW-0328">Glycosyltransferase</keyword>
<keyword evidence="3" id="KW-0479">Metal-binding</keyword>
<dbReference type="InterPro" id="IPR050748">
    <property type="entry name" value="Glycosyltrans_8_dom-fam"/>
</dbReference>
<dbReference type="OrthoDB" id="9807549at2"/>
<evidence type="ECO:0000313" key="4">
    <source>
        <dbReference type="EMBL" id="EWH10763.1"/>
    </source>
</evidence>
<evidence type="ECO:0000256" key="1">
    <source>
        <dbReference type="ARBA" id="ARBA00022676"/>
    </source>
</evidence>
<proteinExistence type="predicted"/>